<dbReference type="Proteomes" id="UP000257144">
    <property type="component" value="Unassembled WGS sequence"/>
</dbReference>
<reference evidence="1 2" key="1">
    <citation type="submission" date="2018-07" db="EMBL/GenBank/DDBJ databases">
        <title>Bacillus sp. YLB-04 draft genome sequence.</title>
        <authorList>
            <person name="Yu L."/>
            <person name="Tang X."/>
        </authorList>
    </citation>
    <scope>NUCLEOTIDE SEQUENCE [LARGE SCALE GENOMIC DNA]</scope>
    <source>
        <strain evidence="1 2">YLB-04</strain>
    </source>
</reference>
<proteinExistence type="predicted"/>
<evidence type="ECO:0000313" key="1">
    <source>
        <dbReference type="EMBL" id="RDU35351.1"/>
    </source>
</evidence>
<evidence type="ECO:0008006" key="3">
    <source>
        <dbReference type="Google" id="ProtNLM"/>
    </source>
</evidence>
<dbReference type="EMBL" id="QNQT01000011">
    <property type="protein sequence ID" value="RDU35351.1"/>
    <property type="molecule type" value="Genomic_DNA"/>
</dbReference>
<accession>A0A3D8GLW2</accession>
<name>A0A3D8GLW2_9BACI</name>
<dbReference type="AlphaFoldDB" id="A0A3D8GLW2"/>
<gene>
    <name evidence="1" type="ORF">DRW41_18895</name>
</gene>
<evidence type="ECO:0000313" key="2">
    <source>
        <dbReference type="Proteomes" id="UP000257144"/>
    </source>
</evidence>
<sequence length="102" mass="11672">MHLAFDDKALSWFSDEFGITAPISIRLFPQYNGFGIQHKGYSLAFSAEPATDPSYAAEMNGLTFYIEASDLWFFKDTKTFLFFDEAQKELAVRYEDEASVMN</sequence>
<comment type="caution">
    <text evidence="1">The sequence shown here is derived from an EMBL/GenBank/DDBJ whole genome shotgun (WGS) entry which is preliminary data.</text>
</comment>
<organism evidence="1 2">
    <name type="scientific">Neobacillus piezotolerans</name>
    <dbReference type="NCBI Taxonomy" id="2259171"/>
    <lineage>
        <taxon>Bacteria</taxon>
        <taxon>Bacillati</taxon>
        <taxon>Bacillota</taxon>
        <taxon>Bacilli</taxon>
        <taxon>Bacillales</taxon>
        <taxon>Bacillaceae</taxon>
        <taxon>Neobacillus</taxon>
    </lineage>
</organism>
<dbReference type="OrthoDB" id="1645729at2"/>
<protein>
    <recommendedName>
        <fullName evidence="3">HesB/YadR/YfhF family protein</fullName>
    </recommendedName>
</protein>
<keyword evidence="2" id="KW-1185">Reference proteome</keyword>